<keyword evidence="1" id="KW-0805">Transcription regulation</keyword>
<dbReference type="Proteomes" id="UP001269061">
    <property type="component" value="Unassembled WGS sequence"/>
</dbReference>
<dbReference type="InterPro" id="IPR036388">
    <property type="entry name" value="WH-like_DNA-bd_sf"/>
</dbReference>
<dbReference type="Gene3D" id="1.10.10.10">
    <property type="entry name" value="Winged helix-like DNA-binding domain superfamily/Winged helix DNA-binding domain"/>
    <property type="match status" value="1"/>
</dbReference>
<dbReference type="RefSeq" id="WP_067627446.1">
    <property type="nucleotide sequence ID" value="NZ_BAAAXL010000017.1"/>
</dbReference>
<dbReference type="CDD" id="cd00090">
    <property type="entry name" value="HTH_ARSR"/>
    <property type="match status" value="1"/>
</dbReference>
<reference evidence="5 6" key="1">
    <citation type="submission" date="2023-03" db="EMBL/GenBank/DDBJ databases">
        <authorList>
            <person name="Shen W."/>
            <person name="Cai J."/>
        </authorList>
    </citation>
    <scope>NUCLEOTIDE SEQUENCE [LARGE SCALE GENOMIC DNA]</scope>
    <source>
        <strain evidence="5 6">Y59</strain>
    </source>
</reference>
<dbReference type="InterPro" id="IPR036390">
    <property type="entry name" value="WH_DNA-bd_sf"/>
</dbReference>
<dbReference type="EMBL" id="JARQAZ010000001">
    <property type="protein sequence ID" value="MDT2769264.1"/>
    <property type="molecule type" value="Genomic_DNA"/>
</dbReference>
<evidence type="ECO:0000256" key="1">
    <source>
        <dbReference type="ARBA" id="ARBA00023015"/>
    </source>
</evidence>
<keyword evidence="6" id="KW-1185">Reference proteome</keyword>
<keyword evidence="2" id="KW-0238">DNA-binding</keyword>
<dbReference type="PROSITE" id="PS50987">
    <property type="entry name" value="HTH_ARSR_2"/>
    <property type="match status" value="1"/>
</dbReference>
<evidence type="ECO:0000313" key="6">
    <source>
        <dbReference type="Proteomes" id="UP001269061"/>
    </source>
</evidence>
<proteinExistence type="predicted"/>
<evidence type="ECO:0000313" key="5">
    <source>
        <dbReference type="EMBL" id="MDT2769264.1"/>
    </source>
</evidence>
<comment type="caution">
    <text evidence="5">The sequence shown here is derived from an EMBL/GenBank/DDBJ whole genome shotgun (WGS) entry which is preliminary data.</text>
</comment>
<gene>
    <name evidence="5" type="ORF">P7H46_00250</name>
</gene>
<dbReference type="PANTHER" id="PTHR33154:SF18">
    <property type="entry name" value="ARSENICAL RESISTANCE OPERON REPRESSOR"/>
    <property type="match status" value="1"/>
</dbReference>
<dbReference type="InterPro" id="IPR051081">
    <property type="entry name" value="HTH_MetalResp_TranReg"/>
</dbReference>
<sequence>MDYEELAGVLKALADPNRLKIIDLLSGGSLCACHLLDHFAFTQPTLSHHMKVLEKAGIVEVTKEGTWHHYQLTESFVTEFMESIGQLFLAPAQASSKKTSETDERNR</sequence>
<protein>
    <submittedName>
        <fullName evidence="5">Metalloregulator ArsR/SmtB family transcription factor</fullName>
    </submittedName>
</protein>
<accession>A0ABU3FDZ4</accession>
<name>A0ABU3FDZ4_9ENTE</name>
<dbReference type="SUPFAM" id="SSF46785">
    <property type="entry name" value="Winged helix' DNA-binding domain"/>
    <property type="match status" value="1"/>
</dbReference>
<evidence type="ECO:0000259" key="4">
    <source>
        <dbReference type="PROSITE" id="PS50987"/>
    </source>
</evidence>
<feature type="domain" description="HTH arsR-type" evidence="4">
    <location>
        <begin position="1"/>
        <end position="92"/>
    </location>
</feature>
<evidence type="ECO:0000256" key="2">
    <source>
        <dbReference type="ARBA" id="ARBA00023125"/>
    </source>
</evidence>
<dbReference type="InterPro" id="IPR001845">
    <property type="entry name" value="HTH_ArsR_DNA-bd_dom"/>
</dbReference>
<dbReference type="PRINTS" id="PR00778">
    <property type="entry name" value="HTHARSR"/>
</dbReference>
<dbReference type="Pfam" id="PF01022">
    <property type="entry name" value="HTH_5"/>
    <property type="match status" value="1"/>
</dbReference>
<dbReference type="PANTHER" id="PTHR33154">
    <property type="entry name" value="TRANSCRIPTIONAL REGULATOR, ARSR FAMILY"/>
    <property type="match status" value="1"/>
</dbReference>
<keyword evidence="3" id="KW-0804">Transcription</keyword>
<dbReference type="NCBIfam" id="NF033788">
    <property type="entry name" value="HTH_metalloreg"/>
    <property type="match status" value="1"/>
</dbReference>
<dbReference type="SMART" id="SM00418">
    <property type="entry name" value="HTH_ARSR"/>
    <property type="match status" value="1"/>
</dbReference>
<dbReference type="InterPro" id="IPR011991">
    <property type="entry name" value="ArsR-like_HTH"/>
</dbReference>
<evidence type="ECO:0000256" key="3">
    <source>
        <dbReference type="ARBA" id="ARBA00023163"/>
    </source>
</evidence>
<organism evidence="5 6">
    <name type="scientific">Enterococcus pseudoavium</name>
    <dbReference type="NCBI Taxonomy" id="44007"/>
    <lineage>
        <taxon>Bacteria</taxon>
        <taxon>Bacillati</taxon>
        <taxon>Bacillota</taxon>
        <taxon>Bacilli</taxon>
        <taxon>Lactobacillales</taxon>
        <taxon>Enterococcaceae</taxon>
        <taxon>Enterococcus</taxon>
    </lineage>
</organism>